<dbReference type="SUPFAM" id="SSF52200">
    <property type="entry name" value="Toll/Interleukin receptor TIR domain"/>
    <property type="match status" value="1"/>
</dbReference>
<evidence type="ECO:0000313" key="2">
    <source>
        <dbReference type="EMBL" id="SPD02726.1"/>
    </source>
</evidence>
<evidence type="ECO:0000259" key="1">
    <source>
        <dbReference type="Pfam" id="PF01582"/>
    </source>
</evidence>
<dbReference type="Pfam" id="PF01582">
    <property type="entry name" value="TIR"/>
    <property type="match status" value="1"/>
</dbReference>
<accession>A0A2N9GJW0</accession>
<organism evidence="2">
    <name type="scientific">Fagus sylvatica</name>
    <name type="common">Beechnut</name>
    <dbReference type="NCBI Taxonomy" id="28930"/>
    <lineage>
        <taxon>Eukaryota</taxon>
        <taxon>Viridiplantae</taxon>
        <taxon>Streptophyta</taxon>
        <taxon>Embryophyta</taxon>
        <taxon>Tracheophyta</taxon>
        <taxon>Spermatophyta</taxon>
        <taxon>Magnoliopsida</taxon>
        <taxon>eudicotyledons</taxon>
        <taxon>Gunneridae</taxon>
        <taxon>Pentapetalae</taxon>
        <taxon>rosids</taxon>
        <taxon>fabids</taxon>
        <taxon>Fagales</taxon>
        <taxon>Fagaceae</taxon>
        <taxon>Fagus</taxon>
    </lineage>
</organism>
<dbReference type="EMBL" id="OIVN01002335">
    <property type="protein sequence ID" value="SPD02726.1"/>
    <property type="molecule type" value="Genomic_DNA"/>
</dbReference>
<dbReference type="InterPro" id="IPR035897">
    <property type="entry name" value="Toll_tir_struct_dom_sf"/>
</dbReference>
<dbReference type="GO" id="GO:0007165">
    <property type="term" value="P:signal transduction"/>
    <property type="evidence" value="ECO:0007669"/>
    <property type="project" value="InterPro"/>
</dbReference>
<dbReference type="AlphaFoldDB" id="A0A2N9GJW0"/>
<proteinExistence type="predicted"/>
<dbReference type="Gene3D" id="3.40.50.10140">
    <property type="entry name" value="Toll/interleukin-1 receptor homology (TIR) domain"/>
    <property type="match status" value="1"/>
</dbReference>
<sequence>MSSVSFYGKDTRLLLYRPPLCCSIPEAGFAPLVFRDDRRARERESYLDRNLKKAIETSRIAVIVFLGQTTLLRAGVSMSWQKIMECERRLQQIVLPVFYDVESFRRCGHQEG</sequence>
<gene>
    <name evidence="2" type="ORF">FSB_LOCUS30608</name>
</gene>
<feature type="domain" description="TIR" evidence="1">
    <location>
        <begin position="34"/>
        <end position="103"/>
    </location>
</feature>
<reference evidence="2" key="1">
    <citation type="submission" date="2018-02" db="EMBL/GenBank/DDBJ databases">
        <authorList>
            <person name="Cohen D.B."/>
            <person name="Kent A.D."/>
        </authorList>
    </citation>
    <scope>NUCLEOTIDE SEQUENCE</scope>
</reference>
<name>A0A2N9GJW0_FAGSY</name>
<protein>
    <recommendedName>
        <fullName evidence="1">TIR domain-containing protein</fullName>
    </recommendedName>
</protein>
<dbReference type="InterPro" id="IPR000157">
    <property type="entry name" value="TIR_dom"/>
</dbReference>